<comment type="caution">
    <text evidence="1">The sequence shown here is derived from an EMBL/GenBank/DDBJ whole genome shotgun (WGS) entry which is preliminary data.</text>
</comment>
<evidence type="ECO:0000313" key="2">
    <source>
        <dbReference type="Proteomes" id="UP000053711"/>
    </source>
</evidence>
<sequence>MVSSNVPTHRFDESSANSSGTDTPVDLPDEFVLPRYGGHCLADVMPAVARSLGLDDREWSERSAPADPMAALPQARHWVVMLVDGMGRNLVEEHASLAPFLTRMNSIPDMTCAVPSTTATSLTCLGTGMEPGHHGTLGYTFRSPEGPIMNALSWANGPDPLTMQARPTAFERLAEHGVETFSIGPAGFVTSGLTQSGLRGPRYLSVRDEDDIDLRAELVADTLRGTTASVSYVYERSLDHVGHGSGCRSAQWRRRLTWTDELVEAIGEVLTPDSALVVTADHGMVDVPDDHMIIAEDQAGLLADVDELGGEPRTRHVYTDHPDEVAERWRSILADRAMVLTADQALHMGLLGKWDPAMRNRLGDVLAFMRGQWAVMTRQMPREMSLIGMHGSLTDDEMLIPLLYCEG</sequence>
<gene>
    <name evidence="1" type="ORF">H640_03753</name>
</gene>
<reference evidence="1 2" key="1">
    <citation type="journal article" date="2013" name="BMC Genomics">
        <title>Comparative genomics reveals distinct host-interacting traits of three major human-associated propionibacteria.</title>
        <authorList>
            <person name="Mak T.N."/>
            <person name="Schmid M."/>
            <person name="Brzuszkiewicz E."/>
            <person name="Zeng G."/>
            <person name="Meyer R."/>
            <person name="Sfanos K.S."/>
            <person name="Brinkmann V."/>
            <person name="Meyer T.F."/>
            <person name="Bruggemann H."/>
        </authorList>
    </citation>
    <scope>NUCLEOTIDE SEQUENCE [LARGE SCALE GENOMIC DNA]</scope>
    <source>
        <strain evidence="1 2">TM11</strain>
    </source>
</reference>
<protein>
    <submittedName>
        <fullName evidence="1">Type I phosphodiesterase / nucleotide pyrophosphatase</fullName>
    </submittedName>
</protein>
<organism evidence="1 2">
    <name type="scientific">Cutibacterium granulosum TM11</name>
    <dbReference type="NCBI Taxonomy" id="1292373"/>
    <lineage>
        <taxon>Bacteria</taxon>
        <taxon>Bacillati</taxon>
        <taxon>Actinomycetota</taxon>
        <taxon>Actinomycetes</taxon>
        <taxon>Propionibacteriales</taxon>
        <taxon>Propionibacteriaceae</taxon>
        <taxon>Cutibacterium</taxon>
    </lineage>
</organism>
<accession>A0ACB4UPC1</accession>
<name>A0ACB4UPC1_9ACTN</name>
<evidence type="ECO:0000313" key="1">
    <source>
        <dbReference type="EMBL" id="ERF66980.1"/>
    </source>
</evidence>
<proteinExistence type="predicted"/>
<keyword evidence="2" id="KW-1185">Reference proteome</keyword>
<dbReference type="Proteomes" id="UP000053711">
    <property type="component" value="Unassembled WGS sequence"/>
</dbReference>
<dbReference type="EMBL" id="AOST01000037">
    <property type="protein sequence ID" value="ERF66980.1"/>
    <property type="molecule type" value="Genomic_DNA"/>
</dbReference>